<feature type="coiled-coil region" evidence="4">
    <location>
        <begin position="1467"/>
        <end position="1569"/>
    </location>
</feature>
<dbReference type="GO" id="GO:0005856">
    <property type="term" value="C:cytoskeleton"/>
    <property type="evidence" value="ECO:0007669"/>
    <property type="project" value="UniProtKB-SubCell"/>
</dbReference>
<proteinExistence type="predicted"/>
<feature type="compositionally biased region" description="Basic and acidic residues" evidence="5">
    <location>
        <begin position="2657"/>
        <end position="2666"/>
    </location>
</feature>
<feature type="compositionally biased region" description="Polar residues" evidence="5">
    <location>
        <begin position="670"/>
        <end position="684"/>
    </location>
</feature>
<feature type="compositionally biased region" description="Basic and acidic residues" evidence="5">
    <location>
        <begin position="1670"/>
        <end position="1683"/>
    </location>
</feature>
<feature type="compositionally biased region" description="Polar residues" evidence="5">
    <location>
        <begin position="2606"/>
        <end position="2618"/>
    </location>
</feature>
<feature type="region of interest" description="Disordered" evidence="5">
    <location>
        <begin position="1164"/>
        <end position="1186"/>
    </location>
</feature>
<feature type="compositionally biased region" description="Polar residues" evidence="5">
    <location>
        <begin position="1881"/>
        <end position="1891"/>
    </location>
</feature>
<feature type="compositionally biased region" description="Low complexity" evidence="5">
    <location>
        <begin position="2097"/>
        <end position="2108"/>
    </location>
</feature>
<accession>A0A3N4L041</accession>
<reference evidence="7 8" key="1">
    <citation type="journal article" date="2018" name="Nat. Ecol. Evol.">
        <title>Pezizomycetes genomes reveal the molecular basis of ectomycorrhizal truffle lifestyle.</title>
        <authorList>
            <person name="Murat C."/>
            <person name="Payen T."/>
            <person name="Noel B."/>
            <person name="Kuo A."/>
            <person name="Morin E."/>
            <person name="Chen J."/>
            <person name="Kohler A."/>
            <person name="Krizsan K."/>
            <person name="Balestrini R."/>
            <person name="Da Silva C."/>
            <person name="Montanini B."/>
            <person name="Hainaut M."/>
            <person name="Levati E."/>
            <person name="Barry K.W."/>
            <person name="Belfiori B."/>
            <person name="Cichocki N."/>
            <person name="Clum A."/>
            <person name="Dockter R.B."/>
            <person name="Fauchery L."/>
            <person name="Guy J."/>
            <person name="Iotti M."/>
            <person name="Le Tacon F."/>
            <person name="Lindquist E.A."/>
            <person name="Lipzen A."/>
            <person name="Malagnac F."/>
            <person name="Mello A."/>
            <person name="Molinier V."/>
            <person name="Miyauchi S."/>
            <person name="Poulain J."/>
            <person name="Riccioni C."/>
            <person name="Rubini A."/>
            <person name="Sitrit Y."/>
            <person name="Splivallo R."/>
            <person name="Traeger S."/>
            <person name="Wang M."/>
            <person name="Zifcakova L."/>
            <person name="Wipf D."/>
            <person name="Zambonelli A."/>
            <person name="Paolocci F."/>
            <person name="Nowrousian M."/>
            <person name="Ottonello S."/>
            <person name="Baldrian P."/>
            <person name="Spatafora J.W."/>
            <person name="Henrissat B."/>
            <person name="Nagy L.G."/>
            <person name="Aury J.M."/>
            <person name="Wincker P."/>
            <person name="Grigoriev I.V."/>
            <person name="Bonfante P."/>
            <person name="Martin F.M."/>
        </authorList>
    </citation>
    <scope>NUCLEOTIDE SEQUENCE [LARGE SCALE GENOMIC DNA]</scope>
    <source>
        <strain evidence="7 8">CCBAS932</strain>
    </source>
</reference>
<feature type="region of interest" description="Disordered" evidence="5">
    <location>
        <begin position="184"/>
        <end position="237"/>
    </location>
</feature>
<feature type="region of interest" description="Disordered" evidence="5">
    <location>
        <begin position="160"/>
        <end position="179"/>
    </location>
</feature>
<feature type="region of interest" description="Disordered" evidence="5">
    <location>
        <begin position="689"/>
        <end position="708"/>
    </location>
</feature>
<feature type="compositionally biased region" description="Acidic residues" evidence="5">
    <location>
        <begin position="165"/>
        <end position="178"/>
    </location>
</feature>
<feature type="region of interest" description="Disordered" evidence="5">
    <location>
        <begin position="2421"/>
        <end position="2452"/>
    </location>
</feature>
<feature type="compositionally biased region" description="Polar residues" evidence="5">
    <location>
        <begin position="42"/>
        <end position="65"/>
    </location>
</feature>
<feature type="compositionally biased region" description="Polar residues" evidence="5">
    <location>
        <begin position="2075"/>
        <end position="2088"/>
    </location>
</feature>
<comment type="subcellular location">
    <subcellularLocation>
        <location evidence="1">Cytoplasm</location>
        <location evidence="1">Cytoskeleton</location>
    </subcellularLocation>
</comment>
<feature type="compositionally biased region" description="Basic and acidic residues" evidence="5">
    <location>
        <begin position="754"/>
        <end position="781"/>
    </location>
</feature>
<name>A0A3N4L041_9PEZI</name>
<evidence type="ECO:0000259" key="6">
    <source>
        <dbReference type="PROSITE" id="PS51460"/>
    </source>
</evidence>
<feature type="region of interest" description="Disordered" evidence="5">
    <location>
        <begin position="1271"/>
        <end position="1290"/>
    </location>
</feature>
<keyword evidence="3" id="KW-0206">Cytoskeleton</keyword>
<feature type="region of interest" description="Disordered" evidence="5">
    <location>
        <begin position="2529"/>
        <end position="2668"/>
    </location>
</feature>
<feature type="compositionally biased region" description="Acidic residues" evidence="5">
    <location>
        <begin position="2119"/>
        <end position="2129"/>
    </location>
</feature>
<feature type="region of interest" description="Disordered" evidence="5">
    <location>
        <begin position="754"/>
        <end position="835"/>
    </location>
</feature>
<feature type="region of interest" description="Disordered" evidence="5">
    <location>
        <begin position="37"/>
        <end position="65"/>
    </location>
</feature>
<dbReference type="Pfam" id="PF02187">
    <property type="entry name" value="GAS2"/>
    <property type="match status" value="1"/>
</dbReference>
<protein>
    <recommendedName>
        <fullName evidence="6">GAR domain-containing protein</fullName>
    </recommendedName>
</protein>
<dbReference type="InterPro" id="IPR036534">
    <property type="entry name" value="GAR_dom_sf"/>
</dbReference>
<feature type="compositionally biased region" description="Basic and acidic residues" evidence="5">
    <location>
        <begin position="1010"/>
        <end position="1027"/>
    </location>
</feature>
<feature type="compositionally biased region" description="Low complexity" evidence="5">
    <location>
        <begin position="2619"/>
        <end position="2632"/>
    </location>
</feature>
<feature type="domain" description="GAR" evidence="6">
    <location>
        <begin position="2443"/>
        <end position="2528"/>
    </location>
</feature>
<feature type="region of interest" description="Disordered" evidence="5">
    <location>
        <begin position="2681"/>
        <end position="2781"/>
    </location>
</feature>
<feature type="compositionally biased region" description="Acidic residues" evidence="5">
    <location>
        <begin position="219"/>
        <end position="237"/>
    </location>
</feature>
<feature type="coiled-coil region" evidence="4">
    <location>
        <begin position="433"/>
        <end position="500"/>
    </location>
</feature>
<feature type="region of interest" description="Disordered" evidence="5">
    <location>
        <begin position="1668"/>
        <end position="1696"/>
    </location>
</feature>
<feature type="region of interest" description="Disordered" evidence="5">
    <location>
        <begin position="2024"/>
        <end position="2400"/>
    </location>
</feature>
<feature type="region of interest" description="Disordered" evidence="5">
    <location>
        <begin position="1"/>
        <end position="25"/>
    </location>
</feature>
<feature type="region of interest" description="Disordered" evidence="5">
    <location>
        <begin position="1869"/>
        <end position="2003"/>
    </location>
</feature>
<dbReference type="SUPFAM" id="SSF143575">
    <property type="entry name" value="GAS2 domain-like"/>
    <property type="match status" value="1"/>
</dbReference>
<dbReference type="GO" id="GO:0005634">
    <property type="term" value="C:nucleus"/>
    <property type="evidence" value="ECO:0007669"/>
    <property type="project" value="TreeGrafter"/>
</dbReference>
<feature type="coiled-coil region" evidence="4">
    <location>
        <begin position="1379"/>
        <end position="1442"/>
    </location>
</feature>
<feature type="compositionally biased region" description="Basic and acidic residues" evidence="5">
    <location>
        <begin position="801"/>
        <end position="826"/>
    </location>
</feature>
<dbReference type="STRING" id="1392247.A0A3N4L041"/>
<dbReference type="GO" id="GO:0008017">
    <property type="term" value="F:microtubule binding"/>
    <property type="evidence" value="ECO:0007669"/>
    <property type="project" value="InterPro"/>
</dbReference>
<dbReference type="OrthoDB" id="5409589at2759"/>
<keyword evidence="2" id="KW-0963">Cytoplasm</keyword>
<feature type="compositionally biased region" description="Low complexity" evidence="5">
    <location>
        <begin position="2689"/>
        <end position="2702"/>
    </location>
</feature>
<feature type="compositionally biased region" description="Polar residues" evidence="5">
    <location>
        <begin position="1937"/>
        <end position="1958"/>
    </location>
</feature>
<feature type="region of interest" description="Disordered" evidence="5">
    <location>
        <begin position="1010"/>
        <end position="1053"/>
    </location>
</feature>
<feature type="region of interest" description="Disordered" evidence="5">
    <location>
        <begin position="621"/>
        <end position="684"/>
    </location>
</feature>
<evidence type="ECO:0000313" key="7">
    <source>
        <dbReference type="EMBL" id="RPB16184.1"/>
    </source>
</evidence>
<feature type="compositionally biased region" description="Polar residues" evidence="5">
    <location>
        <begin position="1966"/>
        <end position="2001"/>
    </location>
</feature>
<dbReference type="PROSITE" id="PS51460">
    <property type="entry name" value="GAR"/>
    <property type="match status" value="1"/>
</dbReference>
<feature type="compositionally biased region" description="Polar residues" evidence="5">
    <location>
        <begin position="2227"/>
        <end position="2241"/>
    </location>
</feature>
<evidence type="ECO:0000256" key="1">
    <source>
        <dbReference type="ARBA" id="ARBA00004245"/>
    </source>
</evidence>
<feature type="compositionally biased region" description="Pro residues" evidence="5">
    <location>
        <begin position="660"/>
        <end position="669"/>
    </location>
</feature>
<dbReference type="Proteomes" id="UP000277580">
    <property type="component" value="Unassembled WGS sequence"/>
</dbReference>
<feature type="region of interest" description="Disordered" evidence="5">
    <location>
        <begin position="2837"/>
        <end position="2856"/>
    </location>
</feature>
<dbReference type="Gene3D" id="3.30.920.20">
    <property type="entry name" value="Gas2-like domain"/>
    <property type="match status" value="1"/>
</dbReference>
<evidence type="ECO:0000313" key="8">
    <source>
        <dbReference type="Proteomes" id="UP000277580"/>
    </source>
</evidence>
<feature type="compositionally biased region" description="Gly residues" evidence="5">
    <location>
        <begin position="2536"/>
        <end position="2549"/>
    </location>
</feature>
<organism evidence="7 8">
    <name type="scientific">Morchella conica CCBAS932</name>
    <dbReference type="NCBI Taxonomy" id="1392247"/>
    <lineage>
        <taxon>Eukaryota</taxon>
        <taxon>Fungi</taxon>
        <taxon>Dikarya</taxon>
        <taxon>Ascomycota</taxon>
        <taxon>Pezizomycotina</taxon>
        <taxon>Pezizomycetes</taxon>
        <taxon>Pezizales</taxon>
        <taxon>Morchellaceae</taxon>
        <taxon>Morchella</taxon>
    </lineage>
</organism>
<feature type="compositionally biased region" description="Polar residues" evidence="5">
    <location>
        <begin position="2328"/>
        <end position="2340"/>
    </location>
</feature>
<dbReference type="PANTHER" id="PTHR13275:SF4">
    <property type="entry name" value="VACUOLAR PROTEIN SORTING-ASSOCIATED PROTEIN 72 HOMOLOG"/>
    <property type="match status" value="1"/>
</dbReference>
<feature type="region of interest" description="Disordered" evidence="5">
    <location>
        <begin position="1317"/>
        <end position="1337"/>
    </location>
</feature>
<evidence type="ECO:0000256" key="4">
    <source>
        <dbReference type="SAM" id="Coils"/>
    </source>
</evidence>
<feature type="compositionally biased region" description="Polar residues" evidence="5">
    <location>
        <begin position="634"/>
        <end position="657"/>
    </location>
</feature>
<dbReference type="PANTHER" id="PTHR13275">
    <property type="entry name" value="YL-1 PROTEIN TRANSCRIPTION FACTOR-LIKE 1"/>
    <property type="match status" value="1"/>
</dbReference>
<gene>
    <name evidence="7" type="ORF">P167DRAFT_542440</name>
</gene>
<feature type="compositionally biased region" description="Basic and acidic residues" evidence="5">
    <location>
        <begin position="1166"/>
        <end position="1186"/>
    </location>
</feature>
<feature type="compositionally biased region" description="Low complexity" evidence="5">
    <location>
        <begin position="2567"/>
        <end position="2587"/>
    </location>
</feature>
<feature type="compositionally biased region" description="Basic and acidic residues" evidence="5">
    <location>
        <begin position="1034"/>
        <end position="1053"/>
    </location>
</feature>
<dbReference type="InParanoid" id="A0A3N4L041"/>
<feature type="region of interest" description="Disordered" evidence="5">
    <location>
        <begin position="1243"/>
        <end position="1263"/>
    </location>
</feature>
<evidence type="ECO:0000256" key="3">
    <source>
        <dbReference type="ARBA" id="ARBA00023212"/>
    </source>
</evidence>
<dbReference type="EMBL" id="ML119110">
    <property type="protein sequence ID" value="RPB16184.1"/>
    <property type="molecule type" value="Genomic_DNA"/>
</dbReference>
<feature type="compositionally biased region" description="Polar residues" evidence="5">
    <location>
        <begin position="2641"/>
        <end position="2653"/>
    </location>
</feature>
<feature type="compositionally biased region" description="Polar residues" evidence="5">
    <location>
        <begin position="1"/>
        <end position="19"/>
    </location>
</feature>
<dbReference type="InterPro" id="IPR003108">
    <property type="entry name" value="GAR_dom"/>
</dbReference>
<feature type="compositionally biased region" description="Polar residues" evidence="5">
    <location>
        <begin position="195"/>
        <end position="212"/>
    </location>
</feature>
<keyword evidence="8" id="KW-1185">Reference proteome</keyword>
<feature type="compositionally biased region" description="Polar residues" evidence="5">
    <location>
        <begin position="2268"/>
        <end position="2295"/>
    </location>
</feature>
<feature type="compositionally biased region" description="Polar residues" evidence="5">
    <location>
        <begin position="2037"/>
        <end position="2050"/>
    </location>
</feature>
<feature type="region of interest" description="Disordered" evidence="5">
    <location>
        <begin position="594"/>
        <end position="613"/>
    </location>
</feature>
<feature type="compositionally biased region" description="Low complexity" evidence="5">
    <location>
        <begin position="2741"/>
        <end position="2750"/>
    </location>
</feature>
<sequence>MTSLFRPSKPSPLTSQTLMSPPETPILQTLPIQSHYYRPPRSTLTSPARSNISSPAGSPTRTSRQTRIQSLLANDPLLSRLTPATIARLSNDPEFGFTPAEKEWSIRAAEGIVRVGEWLREVEGWNVQWRRSKGRDAGDGYLPPRPKKRRKVSIISVGTEMGSIAEEDEEGENSEEEEARNLLIKKRNSKPPTPYQLNLQKQRAGTAVTPSKGNRPLYDEYDGESTDEEDEEEIDESEYCGSLKKTTIEQYLERIEQIKSEIEELDVEALKSKVLAYRTGISNPLTDSSAIITAITLQLLPPLHRLTKLLSVWAVRLAVLRLVPVFLRWLQIAKDSLDAGYAAINHPSIAPSQDTSDDEWRGLEESTFGLMQETITAKVATAGRLMDTMLDALEGREDVLPDLWITELEDVEERVGAWEMDGERVVIAGKLRLEELRQKETKREELLREMERNRLVEEQQRYAEEARGAECVAESVMERAEETERGLRETMEANEEVTENIELVGDNYDEDASGDENDYEPREMDELLMRLEGVEKDRLFSRDNSDSEAEDMRHADVFERSRRGLRIDGGGSSSIDAFPALDHELSLGNNAQPEASTAFHTPMPTPGIMQVQDHDQLRKDSTTTDYYTPMPTPGITTALNQATTSDSDGSITPTQFHTPMPTPRVPFSPQPDSEASSSRRGSATPTIQFPASLMFGDQPPLRRQSSTPFHTPMTTPALMAAFQHGPPLLRRQPSMPCMPVPKLPPTAQVFAATARREPPSPETPKRPEAENTQEEAKEVKKTTPKPKVNILAAARSFFKSPKAESKKSRAKKEEEAKKEEARKKEEEEREMIEAVNAETERLSKLEEAERERTEKINAVKMKLAEAERLREVERAAREVEERKKVAEAERKRMIEEEARERKAREEEEERLAQEELRLKIEEEEEAERLRRASIERVSVLEAVNLATEAEHQRLLAQEASIIAEQARQQMAEEEEERSRLFEAEKQALLEQERIAEVERRAVAEAARVKAEAEAERERRAEMDRLAAEAEAEAEAERQRLAEEEAALERQAESKRLAAVEEAARLQAEKDAEAESLRLIAEEEERDRLAAEEAARVEAEEQAEEETERFKIIQEEAEAERLAALEAARIEADEEAECSRMIQEEEERERLASIEAARLEAEEEAEAERLRLISEEEESERQVEAERLAAEEERQRLYFEEEERKRQAEADIAAERLRLAKEELEAKRQIEVQRVAAVAMARLAAEEEQRRQAEEEVERERQAEAERLAAIEAERIKAEEETERQRQEEERAAALEIARLEAEAEEKAERLRVLEEESARLKAEEETEKQRQELERQAETERFAVLEAEAAEEARHAEAAAYALIQEDRKLEEDRRRAIQEEARINAELHAEAIRRAEEEAARQRMAELELLAVIEAEKAAREEAERQRVFKLEDERRKAIEEDARRNAEFHADAVRLAEEDVAHQRIIELERLAKIKAEHAEREEEELQRIVQLEVDRLRAVVQEAENERLINLELERLKVAQEAEIQRLAALEASRLELESEQIAAIAAAEEAERQQEDEIIAEAQRSENKRLADLDDVRLAAEAEVETEIQAELERQLQRAIGDEEIQRMVREQEQKDMERIEEEERRINEQIQRQMAEQQAIIEAEAETERQLIAQLQIEAQEAISEAEREKEKEDKESAFNDSMDSGDEMQPQPISEIKRAALEAEAKYQRQQAIDEKEQRKIISEFEARFKAEKEMQEKKLASELERERLHALEQERCWEINEEAAYKQAIQEEEKIHRQIAAQEKRWAHEEEIEKKRFAHAENESDLTFEEMDLRRRLAEDERQRLEDLALVKREQERLAAQEAERLAMEQRIENDRLEVERLREEEEERRRRAQFSNHHGSNSEGDFLSGDDITEDYQDLSLTKIPFKESDEDSGSLGSENMAYAEARKNQPSVPPSITLTPISSRSSSVLHQAKYKTPETNQEVPPTPWSQESTSPEISPDMSKSQGNVSESYSDLEEDLVAVENLAAHLSLQKALNGNDNSGEYELPQTRQSSDQELSDSSFDGLPCILIAPSTPGDRSDFEDTGTPKTTNGAWDNVVNSPVFEDDSPSGSYTGGSPPSNLRIDANGYPMEDDDAEDISDLEVVPVATSTPKSKRRPGALGGLDSITEVQTPYSPRDGSFPSDTHAFGTPSKKSGKSSDLMLKGGLSVQDSPSARRRSFNDKFKVGPISLDLGLGNREASTQNRFAKRSTTPEPKAPIKVEKSQKLIRKAPLDMAKPRSLSSTGHYISPGSTVRTGSRSPTKTPTKTGPALKAIRRPHKEIDSDDEGSVISEQRWPRSNELTPDRNSSPPTGTGVPRLNVQKRQIPRPAKIDTVTPERNRKLYQKNPQDGEDGSQSFTMTPKLEFPQPSLDDKVNDILTSLKSPIRLTASNLQKLTETSKRSGPLRPFELPPSSIPAPKSVAGSSVVSDATGFAPRGGRRHVSNASAGIELYHLHRDNGQAPIKLYIRLVGERGERVMVRVGGGWADLAEYLKEYATHHGSKRRTVSGGGIEIQDLGGGAQHHSLHAVRSRSSLRSNSPAPGQSRSGSPPGGRSRSVSAVGLRSRSNSALGVRPGSSLGNRPGSSLGNRPSSSMGNNSPGSSMGVRGRERSSSLVQPTAVNSPPTMRGGHDGTKDRPALTPFQPLAYQRQSAFSPQNGMSPPSGIRPPSRGQSAVRPPSRGQGAIRPPSRQGAPPPVSRPGSSHGALRRSASRLSFSESAFDPSEAGSSTEAPPPKPLGLAGPKGKNTVISPQDQAWVDGMIGEVRKVSARKRRLTGGSVSGDMGLGDEPFAIPGELIEVQQFGSPRLEMGDLGKQGGTRRVFPKKT</sequence>
<keyword evidence="4" id="KW-0175">Coiled coil</keyword>
<evidence type="ECO:0000256" key="5">
    <source>
        <dbReference type="SAM" id="MobiDB-lite"/>
    </source>
</evidence>
<evidence type="ECO:0000256" key="2">
    <source>
        <dbReference type="ARBA" id="ARBA00022490"/>
    </source>
</evidence>